<dbReference type="PANTHER" id="PTHR22916">
    <property type="entry name" value="GLYCOSYLTRANSFERASE"/>
    <property type="match status" value="1"/>
</dbReference>
<dbReference type="CDD" id="cd00761">
    <property type="entry name" value="Glyco_tranf_GTA_type"/>
    <property type="match status" value="1"/>
</dbReference>
<evidence type="ECO:0000256" key="1">
    <source>
        <dbReference type="SAM" id="MobiDB-lite"/>
    </source>
</evidence>
<keyword evidence="4" id="KW-1185">Reference proteome</keyword>
<dbReference type="EMBL" id="JACOPQ010000008">
    <property type="protein sequence ID" value="MBC5737542.1"/>
    <property type="molecule type" value="Genomic_DNA"/>
</dbReference>
<dbReference type="SUPFAM" id="SSF53448">
    <property type="entry name" value="Nucleotide-diphospho-sugar transferases"/>
    <property type="match status" value="1"/>
</dbReference>
<reference evidence="3" key="1">
    <citation type="submission" date="2020-08" db="EMBL/GenBank/DDBJ databases">
        <title>Genome public.</title>
        <authorList>
            <person name="Liu C."/>
            <person name="Sun Q."/>
        </authorList>
    </citation>
    <scope>NUCLEOTIDE SEQUENCE</scope>
    <source>
        <strain evidence="3">NSJ-52</strain>
    </source>
</reference>
<dbReference type="InterPro" id="IPR001173">
    <property type="entry name" value="Glyco_trans_2-like"/>
</dbReference>
<feature type="domain" description="Glycosyltransferase 2-like" evidence="2">
    <location>
        <begin position="7"/>
        <end position="172"/>
    </location>
</feature>
<dbReference type="Proteomes" id="UP000607645">
    <property type="component" value="Unassembled WGS sequence"/>
</dbReference>
<name>A0A8J6J7M6_9FIRM</name>
<feature type="region of interest" description="Disordered" evidence="1">
    <location>
        <begin position="265"/>
        <end position="289"/>
    </location>
</feature>
<dbReference type="Gene3D" id="3.90.550.10">
    <property type="entry name" value="Spore Coat Polysaccharide Biosynthesis Protein SpsA, Chain A"/>
    <property type="match status" value="1"/>
</dbReference>
<evidence type="ECO:0000259" key="2">
    <source>
        <dbReference type="Pfam" id="PF00535"/>
    </source>
</evidence>
<sequence length="289" mass="33091">MEQPMVSIIVPVYNVEPYLGRCLDSIRCQTFRDFEVLMVDDGSTDAGAALCRAYAQGDRRFRLLEQRNAGASAARNLAMDHARGTYLQFVDADDWLAPDATAVFLRLAQSTGCDLAVSWFYRVDGERCAARGHIRGGQVLTRQEYAEHMVKAPANFYYGVLWNKFYRRAIVEAHHLRCPADVSWCEDFLFNLDYIACSRLVATVQEPLYYYRKRSASIVNTQATLRRTIETKRMTFNEYKELYRQLDLYEKRKPQIYRYLLSSATDGGVGPLSRPLEPEDGEREGAGRA</sequence>
<organism evidence="3 4">
    <name type="scientific">Lawsonibacter faecis</name>
    <dbReference type="NCBI Taxonomy" id="2763052"/>
    <lineage>
        <taxon>Bacteria</taxon>
        <taxon>Bacillati</taxon>
        <taxon>Bacillota</taxon>
        <taxon>Clostridia</taxon>
        <taxon>Eubacteriales</taxon>
        <taxon>Oscillospiraceae</taxon>
        <taxon>Lawsonibacter</taxon>
    </lineage>
</organism>
<dbReference type="GO" id="GO:0016758">
    <property type="term" value="F:hexosyltransferase activity"/>
    <property type="evidence" value="ECO:0007669"/>
    <property type="project" value="UniProtKB-ARBA"/>
</dbReference>
<gene>
    <name evidence="3" type="ORF">H8S62_11050</name>
</gene>
<dbReference type="Pfam" id="PF00535">
    <property type="entry name" value="Glycos_transf_2"/>
    <property type="match status" value="1"/>
</dbReference>
<evidence type="ECO:0000313" key="3">
    <source>
        <dbReference type="EMBL" id="MBC5737542.1"/>
    </source>
</evidence>
<accession>A0A8J6J7M6</accession>
<proteinExistence type="predicted"/>
<protein>
    <submittedName>
        <fullName evidence="3">Glycosyltransferase</fullName>
    </submittedName>
</protein>
<evidence type="ECO:0000313" key="4">
    <source>
        <dbReference type="Proteomes" id="UP000607645"/>
    </source>
</evidence>
<dbReference type="InterPro" id="IPR029044">
    <property type="entry name" value="Nucleotide-diphossugar_trans"/>
</dbReference>
<comment type="caution">
    <text evidence="3">The sequence shown here is derived from an EMBL/GenBank/DDBJ whole genome shotgun (WGS) entry which is preliminary data.</text>
</comment>
<dbReference type="AlphaFoldDB" id="A0A8J6J7M6"/>
<dbReference type="PANTHER" id="PTHR22916:SF3">
    <property type="entry name" value="UDP-GLCNAC:BETAGAL BETA-1,3-N-ACETYLGLUCOSAMINYLTRANSFERASE-LIKE PROTEIN 1"/>
    <property type="match status" value="1"/>
</dbReference>
<dbReference type="RefSeq" id="WP_186919352.1">
    <property type="nucleotide sequence ID" value="NZ_JACOPQ010000008.1"/>
</dbReference>